<keyword evidence="5 8" id="KW-0119">Carbohydrate metabolism</keyword>
<evidence type="ECO:0000256" key="10">
    <source>
        <dbReference type="SAM" id="MobiDB-lite"/>
    </source>
</evidence>
<keyword evidence="6 8" id="KW-0326">Glycosidase</keyword>
<proteinExistence type="inferred from homology"/>
<keyword evidence="14" id="KW-1185">Reference proteome</keyword>
<dbReference type="SUPFAM" id="SSF48208">
    <property type="entry name" value="Six-hairpin glycosidases"/>
    <property type="match status" value="1"/>
</dbReference>
<evidence type="ECO:0000256" key="4">
    <source>
        <dbReference type="ARBA" id="ARBA00023001"/>
    </source>
</evidence>
<keyword evidence="7 8" id="KW-0624">Polysaccharide degradation</keyword>
<keyword evidence="3 8" id="KW-0378">Hydrolase</keyword>
<protein>
    <recommendedName>
        <fullName evidence="9">Endoglucanase</fullName>
        <ecNumber evidence="9">3.2.1.4</ecNumber>
    </recommendedName>
</protein>
<dbReference type="Pfam" id="PF00759">
    <property type="entry name" value="Glyco_hydro_9"/>
    <property type="match status" value="1"/>
</dbReference>
<dbReference type="EMBL" id="JASJQH010002707">
    <property type="protein sequence ID" value="KAK9759990.1"/>
    <property type="molecule type" value="Genomic_DNA"/>
</dbReference>
<dbReference type="InterPro" id="IPR033126">
    <property type="entry name" value="Glyco_hydro_9_Asp/Glu_AS"/>
</dbReference>
<keyword evidence="11" id="KW-0472">Membrane</keyword>
<evidence type="ECO:0000256" key="9">
    <source>
        <dbReference type="RuleBase" id="RU361166"/>
    </source>
</evidence>
<evidence type="ECO:0000256" key="1">
    <source>
        <dbReference type="ARBA" id="ARBA00000966"/>
    </source>
</evidence>
<evidence type="ECO:0000256" key="6">
    <source>
        <dbReference type="ARBA" id="ARBA00023295"/>
    </source>
</evidence>
<dbReference type="Gene3D" id="1.50.10.10">
    <property type="match status" value="1"/>
</dbReference>
<evidence type="ECO:0000256" key="5">
    <source>
        <dbReference type="ARBA" id="ARBA00023277"/>
    </source>
</evidence>
<dbReference type="PANTHER" id="PTHR22298">
    <property type="entry name" value="ENDO-1,4-BETA-GLUCANASE"/>
    <property type="match status" value="1"/>
</dbReference>
<keyword evidence="11" id="KW-1133">Transmembrane helix</keyword>
<reference evidence="13 14" key="1">
    <citation type="submission" date="2023-04" db="EMBL/GenBank/DDBJ databases">
        <title>Genome of Basidiobolus ranarum AG-B5.</title>
        <authorList>
            <person name="Stajich J.E."/>
            <person name="Carter-House D."/>
            <person name="Gryganskyi A."/>
        </authorList>
    </citation>
    <scope>NUCLEOTIDE SEQUENCE [LARGE SCALE GENOMIC DNA]</scope>
    <source>
        <strain evidence="13 14">AG-B5</strain>
    </source>
</reference>
<keyword evidence="11" id="KW-0812">Transmembrane</keyword>
<evidence type="ECO:0000313" key="14">
    <source>
        <dbReference type="Proteomes" id="UP001479436"/>
    </source>
</evidence>
<evidence type="ECO:0000256" key="2">
    <source>
        <dbReference type="ARBA" id="ARBA00007072"/>
    </source>
</evidence>
<feature type="domain" description="Glycoside hydrolase family 9" evidence="12">
    <location>
        <begin position="1"/>
        <end position="72"/>
    </location>
</feature>
<evidence type="ECO:0000256" key="11">
    <source>
        <dbReference type="SAM" id="Phobius"/>
    </source>
</evidence>
<comment type="similarity">
    <text evidence="2 8 9">Belongs to the glycosyl hydrolase 9 (cellulase E) family.</text>
</comment>
<feature type="region of interest" description="Disordered" evidence="10">
    <location>
        <begin position="1"/>
        <end position="29"/>
    </location>
</feature>
<dbReference type="InterPro" id="IPR012341">
    <property type="entry name" value="6hp_glycosidase-like_sf"/>
</dbReference>
<comment type="catalytic activity">
    <reaction evidence="1 9">
        <text>Endohydrolysis of (1-&gt;4)-beta-D-glucosidic linkages in cellulose, lichenin and cereal beta-D-glucans.</text>
        <dbReference type="EC" id="3.2.1.4"/>
    </reaction>
</comment>
<organism evidence="13 14">
    <name type="scientific">Basidiobolus ranarum</name>
    <dbReference type="NCBI Taxonomy" id="34480"/>
    <lineage>
        <taxon>Eukaryota</taxon>
        <taxon>Fungi</taxon>
        <taxon>Fungi incertae sedis</taxon>
        <taxon>Zoopagomycota</taxon>
        <taxon>Entomophthoromycotina</taxon>
        <taxon>Basidiobolomycetes</taxon>
        <taxon>Basidiobolales</taxon>
        <taxon>Basidiobolaceae</taxon>
        <taxon>Basidiobolus</taxon>
    </lineage>
</organism>
<sequence>MVGVHPNSPQNPHHAGAHGGTDVGNLNNPPQTQHVLYGAMVGGPNKDDQFYDERSDWQQSEVALDYNAPFQARMARQVMFATNDPPYVSLPFTPRPTRPNKSNTALIIGLTIFAVFVVVCAIAIYMSRKRISSWWKNRRGFKLESQA</sequence>
<evidence type="ECO:0000256" key="8">
    <source>
        <dbReference type="PROSITE-ProRule" id="PRU10060"/>
    </source>
</evidence>
<feature type="active site" evidence="8">
    <location>
        <position position="61"/>
    </location>
</feature>
<feature type="active site" evidence="8">
    <location>
        <position position="52"/>
    </location>
</feature>
<comment type="caution">
    <text evidence="13">The sequence shown here is derived from an EMBL/GenBank/DDBJ whole genome shotgun (WGS) entry which is preliminary data.</text>
</comment>
<evidence type="ECO:0000259" key="12">
    <source>
        <dbReference type="Pfam" id="PF00759"/>
    </source>
</evidence>
<name>A0ABR2WEQ6_9FUNG</name>
<accession>A0ABR2WEQ6</accession>
<dbReference type="EC" id="3.2.1.4" evidence="9"/>
<dbReference type="Proteomes" id="UP001479436">
    <property type="component" value="Unassembled WGS sequence"/>
</dbReference>
<dbReference type="InterPro" id="IPR008928">
    <property type="entry name" value="6-hairpin_glycosidase_sf"/>
</dbReference>
<evidence type="ECO:0000256" key="7">
    <source>
        <dbReference type="ARBA" id="ARBA00023326"/>
    </source>
</evidence>
<dbReference type="PROSITE" id="PS00698">
    <property type="entry name" value="GH9_3"/>
    <property type="match status" value="1"/>
</dbReference>
<evidence type="ECO:0000256" key="3">
    <source>
        <dbReference type="ARBA" id="ARBA00022801"/>
    </source>
</evidence>
<evidence type="ECO:0000313" key="13">
    <source>
        <dbReference type="EMBL" id="KAK9759990.1"/>
    </source>
</evidence>
<feature type="transmembrane region" description="Helical" evidence="11">
    <location>
        <begin position="105"/>
        <end position="126"/>
    </location>
</feature>
<keyword evidence="4 9" id="KW-0136">Cellulose degradation</keyword>
<gene>
    <name evidence="13" type="ORF">K7432_016434</name>
</gene>
<dbReference type="InterPro" id="IPR001701">
    <property type="entry name" value="Glyco_hydro_9"/>
</dbReference>